<proteinExistence type="predicted"/>
<comment type="caution">
    <text evidence="1">The sequence shown here is derived from an EMBL/GenBank/DDBJ whole genome shotgun (WGS) entry which is preliminary data.</text>
</comment>
<evidence type="ECO:0000313" key="1">
    <source>
        <dbReference type="EMBL" id="CBH97152.1"/>
    </source>
</evidence>
<accession>E6PQE8</accession>
<dbReference type="AlphaFoldDB" id="E6PQE8"/>
<gene>
    <name evidence="1" type="ORF">CARN2_2624</name>
</gene>
<name>E6PQE8_9ZZZZ</name>
<reference evidence="1" key="1">
    <citation type="submission" date="2009-10" db="EMBL/GenBank/DDBJ databases">
        <title>Diversity of trophic interactions inside an arsenic-rich microbial ecosystem.</title>
        <authorList>
            <person name="Bertin P.N."/>
            <person name="Heinrich-Salmeron A."/>
            <person name="Pelletier E."/>
            <person name="Goulhen-Chollet F."/>
            <person name="Arsene-Ploetze F."/>
            <person name="Gallien S."/>
            <person name="Calteau A."/>
            <person name="Vallenet D."/>
            <person name="Casiot C."/>
            <person name="Chane-Woon-Ming B."/>
            <person name="Giloteaux L."/>
            <person name="Barakat M."/>
            <person name="Bonnefoy V."/>
            <person name="Bruneel O."/>
            <person name="Chandler M."/>
            <person name="Cleiss J."/>
            <person name="Duran R."/>
            <person name="Elbaz-Poulichet F."/>
            <person name="Fonknechten N."/>
            <person name="Lauga B."/>
            <person name="Mornico D."/>
            <person name="Ortet P."/>
            <person name="Schaeffer C."/>
            <person name="Siguier P."/>
            <person name="Alexander Thil Smith A."/>
            <person name="Van Dorsselaer A."/>
            <person name="Weissenbach J."/>
            <person name="Medigue C."/>
            <person name="Le Paslier D."/>
        </authorList>
    </citation>
    <scope>NUCLEOTIDE SEQUENCE</scope>
</reference>
<protein>
    <submittedName>
        <fullName evidence="1">Uncharacterized protein</fullName>
    </submittedName>
</protein>
<dbReference type="EMBL" id="CABM01000042">
    <property type="protein sequence ID" value="CBH97152.1"/>
    <property type="molecule type" value="Genomic_DNA"/>
</dbReference>
<organism evidence="1">
    <name type="scientific">mine drainage metagenome</name>
    <dbReference type="NCBI Taxonomy" id="410659"/>
    <lineage>
        <taxon>unclassified sequences</taxon>
        <taxon>metagenomes</taxon>
        <taxon>ecological metagenomes</taxon>
    </lineage>
</organism>
<sequence>MHSAVKTEPPSDMSTTTHLTDGAVAALGHWIQGKALPHAGRDLKPVRLLLGQRLVVELSFHGRHQVLADGITGVLYDARTGHCLSSSRLVLDVGALAEVSKPQAQAWLLQRLAANKAKKR</sequence>